<evidence type="ECO:0000313" key="3">
    <source>
        <dbReference type="EMBL" id="TCV85171.1"/>
    </source>
</evidence>
<protein>
    <submittedName>
        <fullName evidence="3">Uncharacterized protein</fullName>
    </submittedName>
</protein>
<accession>A0A4R3Y1L3</accession>
<feature type="chain" id="PRO_5020710225" evidence="2">
    <location>
        <begin position="31"/>
        <end position="414"/>
    </location>
</feature>
<dbReference type="Proteomes" id="UP000295367">
    <property type="component" value="Unassembled WGS sequence"/>
</dbReference>
<feature type="signal peptide" evidence="2">
    <location>
        <begin position="1"/>
        <end position="30"/>
    </location>
</feature>
<dbReference type="Pfam" id="PF17963">
    <property type="entry name" value="Big_9"/>
    <property type="match status" value="1"/>
</dbReference>
<organism evidence="3 4">
    <name type="scientific">Sulfurirhabdus autotrophica</name>
    <dbReference type="NCBI Taxonomy" id="1706046"/>
    <lineage>
        <taxon>Bacteria</taxon>
        <taxon>Pseudomonadati</taxon>
        <taxon>Pseudomonadota</taxon>
        <taxon>Betaproteobacteria</taxon>
        <taxon>Nitrosomonadales</taxon>
        <taxon>Sulfuricellaceae</taxon>
        <taxon>Sulfurirhabdus</taxon>
    </lineage>
</organism>
<dbReference type="OrthoDB" id="8143322at2"/>
<name>A0A4R3Y1L3_9PROT</name>
<dbReference type="RefSeq" id="WP_124945334.1">
    <property type="nucleotide sequence ID" value="NZ_BHVT01000010.1"/>
</dbReference>
<sequence length="414" mass="42094">MLNALTDSNRYFWRACLAAAIFSTASMVHSAPLSNGTVLTINQGSVGYPEGTCFGSYVRFLNDAILCHPIGPGLDGGLVIGKNQKSGGQEQAPSGSNSKPGEMASAFYVPQVYESLATAPMIGAQGGIATTDASLNRFDDVSCSGAACLGKVEINTMHLAADGKVYPGGCAAQDCASTGGSGVKTWTVAADRTYVLDILYGTASPIQVHLVGAIAPAGNTLPVASSVTVKTTPGVAVDWKPVVSDANGDPLTCSLVSLPYYGTLTLAADCSGGTYTPPNPLFTGSECGQYQAFDGKNVSLSANICVTISSTVASTCETLHPKTQIVLNGDGFGAANKTLQISFIGNIIQTSSTSVTACKSAPLSYTAISTVGTATCKVNGIAKTASGPLVPGDALICTNKPTGSDTDKFTIYGG</sequence>
<evidence type="ECO:0000313" key="4">
    <source>
        <dbReference type="Proteomes" id="UP000295367"/>
    </source>
</evidence>
<gene>
    <name evidence="3" type="ORF">EDC63_11060</name>
</gene>
<dbReference type="AlphaFoldDB" id="A0A4R3Y1L3"/>
<evidence type="ECO:0000256" key="1">
    <source>
        <dbReference type="SAM" id="MobiDB-lite"/>
    </source>
</evidence>
<evidence type="ECO:0000256" key="2">
    <source>
        <dbReference type="SAM" id="SignalP"/>
    </source>
</evidence>
<comment type="caution">
    <text evidence="3">The sequence shown here is derived from an EMBL/GenBank/DDBJ whole genome shotgun (WGS) entry which is preliminary data.</text>
</comment>
<feature type="compositionally biased region" description="Polar residues" evidence="1">
    <location>
        <begin position="83"/>
        <end position="99"/>
    </location>
</feature>
<keyword evidence="4" id="KW-1185">Reference proteome</keyword>
<dbReference type="EMBL" id="SMCO01000010">
    <property type="protein sequence ID" value="TCV85171.1"/>
    <property type="molecule type" value="Genomic_DNA"/>
</dbReference>
<feature type="region of interest" description="Disordered" evidence="1">
    <location>
        <begin position="81"/>
        <end position="100"/>
    </location>
</feature>
<reference evidence="3 4" key="1">
    <citation type="submission" date="2019-03" db="EMBL/GenBank/DDBJ databases">
        <title>Genomic Encyclopedia of Type Strains, Phase IV (KMG-IV): sequencing the most valuable type-strain genomes for metagenomic binning, comparative biology and taxonomic classification.</title>
        <authorList>
            <person name="Goeker M."/>
        </authorList>
    </citation>
    <scope>NUCLEOTIDE SEQUENCE [LARGE SCALE GENOMIC DNA]</scope>
    <source>
        <strain evidence="3 4">DSM 100309</strain>
    </source>
</reference>
<proteinExistence type="predicted"/>
<keyword evidence="2" id="KW-0732">Signal</keyword>